<organism evidence="4 5">
    <name type="scientific">'Fragaria x ananassa' phyllody phytoplasma</name>
    <dbReference type="NCBI Taxonomy" id="2358428"/>
    <lineage>
        <taxon>Bacteria</taxon>
        <taxon>Bacillati</taxon>
        <taxon>Mycoplasmatota</taxon>
        <taxon>Mollicutes</taxon>
        <taxon>Acholeplasmatales</taxon>
        <taxon>Acholeplasmataceae</taxon>
        <taxon>Candidatus Phytoplasma</taxon>
        <taxon>16SrXIII (Mexican periwinkle virescence group)</taxon>
    </lineage>
</organism>
<dbReference type="PANTHER" id="PTHR23076:SF97">
    <property type="entry name" value="ATP-DEPENDENT ZINC METALLOPROTEASE YME1L1"/>
    <property type="match status" value="1"/>
</dbReference>
<feature type="region of interest" description="Disordered" evidence="1">
    <location>
        <begin position="1"/>
        <end position="26"/>
    </location>
</feature>
<keyword evidence="5" id="KW-1185">Reference proteome</keyword>
<feature type="compositionally biased region" description="Polar residues" evidence="1">
    <location>
        <begin position="13"/>
        <end position="22"/>
    </location>
</feature>
<dbReference type="RefSeq" id="WP_212331017.1">
    <property type="nucleotide sequence ID" value="NZ_JAGVRH010000002.1"/>
</dbReference>
<evidence type="ECO:0000259" key="3">
    <source>
        <dbReference type="SMART" id="SM00382"/>
    </source>
</evidence>
<dbReference type="InterPro" id="IPR037219">
    <property type="entry name" value="Peptidase_M41-like"/>
</dbReference>
<proteinExistence type="predicted"/>
<dbReference type="InterPro" id="IPR003959">
    <property type="entry name" value="ATPase_AAA_core"/>
</dbReference>
<dbReference type="EMBL" id="JAGVRH010000002">
    <property type="protein sequence ID" value="MBS2126266.1"/>
    <property type="molecule type" value="Genomic_DNA"/>
</dbReference>
<evidence type="ECO:0000313" key="4">
    <source>
        <dbReference type="EMBL" id="MBS2126266.1"/>
    </source>
</evidence>
<feature type="domain" description="AAA+ ATPase" evidence="3">
    <location>
        <begin position="126"/>
        <end position="274"/>
    </location>
</feature>
<gene>
    <name evidence="4" type="ORF">J8J04_00930</name>
</gene>
<keyword evidence="2" id="KW-0472">Membrane</keyword>
<sequence>MKWEPQRFDDEINQQPHQTPQNPIYPFPKSPKRDYLSIIASISTIIVNSFVIFFLMILMVGAKELHKNLEQTKEKDTNWARDKQYQPYGKKLNIDDFVGYNELKKQLQEYIDVVNKKTDKKINEDLPRGILLYGPPGTGKTFLAKCLAGSVCDNAPFFITTGSDFVEKYVGIGALRIRSLFETASKTAQKKNQKYFFIFIDEIDAVGLKRTEDSHRNSEQTSTLTALLTQMDGFSSNQTPQPIIIAATNRDDVLDEALLREGRLGRKILLDYPDLLTTKTLLEKMLPKNHISNPNDEFYNEIATIIHGYNFSPAQIMSLVKEVKKNNSIDQNVIYDAMDLITLGAEKKEKKPDKDKKRTIIHELGHAVVAKSLGFKVHRVTTKSRGKTGGYSILLPSEHTIFSTKNDLIKKIIIALGGRAAEQKNLEDISMGCGDDLNEAYQIARQMVLNFGMSLKDDMEGLNPLRGVPQNETAEKKIEKIIDESYKIAKEIIEDQKKIFNKDNSEQYKKLDNNENLSNKDFTNIKTNSIEIENNQLKLKK</sequence>
<dbReference type="InterPro" id="IPR000642">
    <property type="entry name" value="Peptidase_M41"/>
</dbReference>
<dbReference type="PANTHER" id="PTHR23076">
    <property type="entry name" value="METALLOPROTEASE M41 FTSH"/>
    <property type="match status" value="1"/>
</dbReference>
<comment type="caution">
    <text evidence="4">The sequence shown here is derived from an EMBL/GenBank/DDBJ whole genome shotgun (WGS) entry which is preliminary data.</text>
</comment>
<keyword evidence="2" id="KW-0812">Transmembrane</keyword>
<dbReference type="SUPFAM" id="SSF52540">
    <property type="entry name" value="P-loop containing nucleoside triphosphate hydrolases"/>
    <property type="match status" value="1"/>
</dbReference>
<dbReference type="Pfam" id="PF00004">
    <property type="entry name" value="AAA"/>
    <property type="match status" value="1"/>
</dbReference>
<feature type="compositionally biased region" description="Basic and acidic residues" evidence="1">
    <location>
        <begin position="1"/>
        <end position="10"/>
    </location>
</feature>
<dbReference type="SUPFAM" id="SSF140990">
    <property type="entry name" value="FtsH protease domain-like"/>
    <property type="match status" value="1"/>
</dbReference>
<evidence type="ECO:0000313" key="5">
    <source>
        <dbReference type="Proteomes" id="UP000811481"/>
    </source>
</evidence>
<keyword evidence="2" id="KW-1133">Transmembrane helix</keyword>
<evidence type="ECO:0000256" key="1">
    <source>
        <dbReference type="SAM" id="MobiDB-lite"/>
    </source>
</evidence>
<dbReference type="Pfam" id="PF01434">
    <property type="entry name" value="Peptidase_M41"/>
    <property type="match status" value="1"/>
</dbReference>
<dbReference type="CDD" id="cd05709">
    <property type="entry name" value="S2P-M50"/>
    <property type="match status" value="1"/>
</dbReference>
<dbReference type="Gene3D" id="1.10.8.60">
    <property type="match status" value="1"/>
</dbReference>
<dbReference type="Proteomes" id="UP000811481">
    <property type="component" value="Unassembled WGS sequence"/>
</dbReference>
<dbReference type="InterPro" id="IPR003593">
    <property type="entry name" value="AAA+_ATPase"/>
</dbReference>
<protein>
    <submittedName>
        <fullName evidence="4">AAA family ATPase</fullName>
    </submittedName>
</protein>
<evidence type="ECO:0000256" key="2">
    <source>
        <dbReference type="SAM" id="Phobius"/>
    </source>
</evidence>
<accession>A0ABS5K2Z8</accession>
<dbReference type="Gene3D" id="3.40.50.300">
    <property type="entry name" value="P-loop containing nucleotide triphosphate hydrolases"/>
    <property type="match status" value="1"/>
</dbReference>
<reference evidence="4" key="1">
    <citation type="submission" date="2021-04" db="EMBL/GenBank/DDBJ databases">
        <title>Draft genome sequence of StrPh-CL8, a phytoplasma strain causing strawberry phyllody in Chile.</title>
        <authorList>
            <person name="Cui W."/>
            <person name="Zamorano A."/>
            <person name="Fiore N."/>
        </authorList>
    </citation>
    <scope>NUCLEOTIDE SEQUENCE [LARGE SCALE GENOMIC DNA]</scope>
    <source>
        <strain evidence="4">StrPh-Cl</strain>
    </source>
</reference>
<dbReference type="SMART" id="SM00382">
    <property type="entry name" value="AAA"/>
    <property type="match status" value="1"/>
</dbReference>
<dbReference type="InterPro" id="IPR027417">
    <property type="entry name" value="P-loop_NTPase"/>
</dbReference>
<feature type="transmembrane region" description="Helical" evidence="2">
    <location>
        <begin position="35"/>
        <end position="60"/>
    </location>
</feature>
<dbReference type="Gene3D" id="1.20.58.760">
    <property type="entry name" value="Peptidase M41"/>
    <property type="match status" value="1"/>
</dbReference>
<name>A0ABS5K2Z8_9MOLU</name>